<dbReference type="Proteomes" id="UP000188342">
    <property type="component" value="Unassembled WGS sequence"/>
</dbReference>
<dbReference type="AlphaFoldDB" id="A0A1R4IXA1"/>
<dbReference type="Gene3D" id="1.25.40.10">
    <property type="entry name" value="Tetratricopeptide repeat domain"/>
    <property type="match status" value="1"/>
</dbReference>
<dbReference type="EMBL" id="FUKQ01000014">
    <property type="protein sequence ID" value="SJN24324.1"/>
    <property type="molecule type" value="Genomic_DNA"/>
</dbReference>
<name>A0A1R4IXA1_9ACTN</name>
<dbReference type="SUPFAM" id="SSF48452">
    <property type="entry name" value="TPR-like"/>
    <property type="match status" value="1"/>
</dbReference>
<evidence type="ECO:0008006" key="3">
    <source>
        <dbReference type="Google" id="ProtNLM"/>
    </source>
</evidence>
<reference evidence="1 2" key="1">
    <citation type="submission" date="2017-02" db="EMBL/GenBank/DDBJ databases">
        <authorList>
            <person name="Peterson S.W."/>
        </authorList>
    </citation>
    <scope>NUCLEOTIDE SEQUENCE [LARGE SCALE GENOMIC DNA]</scope>
    <source>
        <strain evidence="1 2">LSP_Lj1</strain>
    </source>
</reference>
<evidence type="ECO:0000313" key="2">
    <source>
        <dbReference type="Proteomes" id="UP000188342"/>
    </source>
</evidence>
<evidence type="ECO:0000313" key="1">
    <source>
        <dbReference type="EMBL" id="SJN24324.1"/>
    </source>
</evidence>
<organism evidence="1 2">
    <name type="scientific">Luteococcus japonicus LSP_Lj1</name>
    <dbReference type="NCBI Taxonomy" id="1255658"/>
    <lineage>
        <taxon>Bacteria</taxon>
        <taxon>Bacillati</taxon>
        <taxon>Actinomycetota</taxon>
        <taxon>Actinomycetes</taxon>
        <taxon>Propionibacteriales</taxon>
        <taxon>Propionibacteriaceae</taxon>
        <taxon>Luteococcus</taxon>
    </lineage>
</organism>
<dbReference type="OrthoDB" id="5145508at2"/>
<dbReference type="InterPro" id="IPR011990">
    <property type="entry name" value="TPR-like_helical_dom_sf"/>
</dbReference>
<sequence>MSDELEGGPGWQVDRATLRPRITDLEVFRADRTDDPYGAELERLWGEDPAGAEQMLRQRPQDFRTRALLADALSAQGRHDEGVAAWRELFDEDRTPARATYLQHHLGCALLAAGRTGEAVDMLRLALLGRAVGSPRALATTQHALRVAQSRRGA</sequence>
<dbReference type="STRING" id="1255658.FM114_04195"/>
<dbReference type="RefSeq" id="WP_094763937.1">
    <property type="nucleotide sequence ID" value="NZ_FUKQ01000014.1"/>
</dbReference>
<gene>
    <name evidence="1" type="ORF">FM114_04195</name>
</gene>
<protein>
    <recommendedName>
        <fullName evidence="3">Tetratricopeptide repeat protein</fullName>
    </recommendedName>
</protein>
<accession>A0A1R4IXA1</accession>
<proteinExistence type="predicted"/>
<keyword evidence="2" id="KW-1185">Reference proteome</keyword>